<protein>
    <submittedName>
        <fullName evidence="2">Rhodanese-like domain-containing protein</fullName>
    </submittedName>
</protein>
<sequence length="144" mass="15047">MPTSSVAAIPAAAPSKAAEHFASRLSFETDCADVHESLSGGTVDFVLIDARGPKSYARSHVPGALSLPHREMTAERMAVWPENTLFVVYCAGPHCNGADRAALKLSHLGRPVKLMLGGMTGWADEGFPFAQGSEPEAPAVSSAA</sequence>
<dbReference type="SUPFAM" id="SSF52821">
    <property type="entry name" value="Rhodanese/Cell cycle control phosphatase"/>
    <property type="match status" value="1"/>
</dbReference>
<feature type="domain" description="Rhodanese" evidence="1">
    <location>
        <begin position="41"/>
        <end position="131"/>
    </location>
</feature>
<dbReference type="OrthoDB" id="9802991at2"/>
<dbReference type="CDD" id="cd01521">
    <property type="entry name" value="RHOD_PspE2"/>
    <property type="match status" value="1"/>
</dbReference>
<name>A0A5N7MPG2_9HYPH</name>
<accession>A0A5N7MPG2</accession>
<comment type="caution">
    <text evidence="2">The sequence shown here is derived from an EMBL/GenBank/DDBJ whole genome shotgun (WGS) entry which is preliminary data.</text>
</comment>
<reference evidence="2 3" key="1">
    <citation type="journal article" date="2019" name="Syst. Appl. Microbiol.">
        <title>Microvirga tunisiensis sp. nov., a root nodule symbiotic bacterium isolated from Lupinus micranthus and L. luteus grown in Northern Tunisia.</title>
        <authorList>
            <person name="Msaddak A."/>
            <person name="Rejili M."/>
            <person name="Duran D."/>
            <person name="Mars M."/>
            <person name="Palacios J.M."/>
            <person name="Ruiz-Argueso T."/>
            <person name="Rey L."/>
            <person name="Imperial J."/>
        </authorList>
    </citation>
    <scope>NUCLEOTIDE SEQUENCE [LARGE SCALE GENOMIC DNA]</scope>
    <source>
        <strain evidence="2 3">Lmie10</strain>
    </source>
</reference>
<dbReference type="InterPro" id="IPR050229">
    <property type="entry name" value="GlpE_sulfurtransferase"/>
</dbReference>
<dbReference type="Pfam" id="PF00581">
    <property type="entry name" value="Rhodanese"/>
    <property type="match status" value="1"/>
</dbReference>
<evidence type="ECO:0000259" key="1">
    <source>
        <dbReference type="PROSITE" id="PS50206"/>
    </source>
</evidence>
<dbReference type="SMART" id="SM00450">
    <property type="entry name" value="RHOD"/>
    <property type="match status" value="1"/>
</dbReference>
<organism evidence="2 3">
    <name type="scientific">Microvirga tunisiensis</name>
    <dbReference type="NCBI Taxonomy" id="2108360"/>
    <lineage>
        <taxon>Bacteria</taxon>
        <taxon>Pseudomonadati</taxon>
        <taxon>Pseudomonadota</taxon>
        <taxon>Alphaproteobacteria</taxon>
        <taxon>Hyphomicrobiales</taxon>
        <taxon>Methylobacteriaceae</taxon>
        <taxon>Microvirga</taxon>
    </lineage>
</organism>
<dbReference type="PANTHER" id="PTHR43031">
    <property type="entry name" value="FAD-DEPENDENT OXIDOREDUCTASE"/>
    <property type="match status" value="1"/>
</dbReference>
<dbReference type="PROSITE" id="PS50206">
    <property type="entry name" value="RHODANESE_3"/>
    <property type="match status" value="1"/>
</dbReference>
<dbReference type="PANTHER" id="PTHR43031:SF1">
    <property type="entry name" value="PYRIDINE NUCLEOTIDE-DISULPHIDE OXIDOREDUCTASE"/>
    <property type="match status" value="1"/>
</dbReference>
<dbReference type="GO" id="GO:0004792">
    <property type="term" value="F:thiosulfate-cyanide sulfurtransferase activity"/>
    <property type="evidence" value="ECO:0007669"/>
    <property type="project" value="InterPro"/>
</dbReference>
<gene>
    <name evidence="2" type="ORF">FS320_27210</name>
</gene>
<evidence type="ECO:0000313" key="3">
    <source>
        <dbReference type="Proteomes" id="UP000403266"/>
    </source>
</evidence>
<dbReference type="Proteomes" id="UP000403266">
    <property type="component" value="Unassembled WGS sequence"/>
</dbReference>
<dbReference type="AlphaFoldDB" id="A0A5N7MPG2"/>
<dbReference type="EMBL" id="VOSK01000167">
    <property type="protein sequence ID" value="MPR28728.1"/>
    <property type="molecule type" value="Genomic_DNA"/>
</dbReference>
<dbReference type="Gene3D" id="3.40.250.10">
    <property type="entry name" value="Rhodanese-like domain"/>
    <property type="match status" value="1"/>
</dbReference>
<keyword evidence="3" id="KW-1185">Reference proteome</keyword>
<dbReference type="InterPro" id="IPR001307">
    <property type="entry name" value="Thiosulphate_STrfase_CS"/>
</dbReference>
<dbReference type="PROSITE" id="PS00380">
    <property type="entry name" value="RHODANESE_1"/>
    <property type="match status" value="1"/>
</dbReference>
<proteinExistence type="predicted"/>
<dbReference type="InterPro" id="IPR036873">
    <property type="entry name" value="Rhodanese-like_dom_sf"/>
</dbReference>
<dbReference type="RefSeq" id="WP_152715231.1">
    <property type="nucleotide sequence ID" value="NZ_VOSJ01000171.1"/>
</dbReference>
<dbReference type="InterPro" id="IPR001763">
    <property type="entry name" value="Rhodanese-like_dom"/>
</dbReference>
<evidence type="ECO:0000313" key="2">
    <source>
        <dbReference type="EMBL" id="MPR28728.1"/>
    </source>
</evidence>